<dbReference type="EMBL" id="JAUKUD010000003">
    <property type="protein sequence ID" value="KAK0749743.1"/>
    <property type="molecule type" value="Genomic_DNA"/>
</dbReference>
<comment type="caution">
    <text evidence="2">The sequence shown here is derived from an EMBL/GenBank/DDBJ whole genome shotgun (WGS) entry which is preliminary data.</text>
</comment>
<keyword evidence="1" id="KW-0732">Signal</keyword>
<evidence type="ECO:0000256" key="1">
    <source>
        <dbReference type="SAM" id="SignalP"/>
    </source>
</evidence>
<name>A0AA40K8B8_9PEZI</name>
<proteinExistence type="predicted"/>
<organism evidence="2 3">
    <name type="scientific">Schizothecium vesticola</name>
    <dbReference type="NCBI Taxonomy" id="314040"/>
    <lineage>
        <taxon>Eukaryota</taxon>
        <taxon>Fungi</taxon>
        <taxon>Dikarya</taxon>
        <taxon>Ascomycota</taxon>
        <taxon>Pezizomycotina</taxon>
        <taxon>Sordariomycetes</taxon>
        <taxon>Sordariomycetidae</taxon>
        <taxon>Sordariales</taxon>
        <taxon>Schizotheciaceae</taxon>
        <taxon>Schizothecium</taxon>
    </lineage>
</organism>
<evidence type="ECO:0008006" key="4">
    <source>
        <dbReference type="Google" id="ProtNLM"/>
    </source>
</evidence>
<accession>A0AA40K8B8</accession>
<keyword evidence="3" id="KW-1185">Reference proteome</keyword>
<protein>
    <recommendedName>
        <fullName evidence="4">Extracellular membrane protein CFEM domain-containing protein</fullName>
    </recommendedName>
</protein>
<dbReference type="Proteomes" id="UP001172155">
    <property type="component" value="Unassembled WGS sequence"/>
</dbReference>
<dbReference type="AlphaFoldDB" id="A0AA40K8B8"/>
<feature type="signal peptide" evidence="1">
    <location>
        <begin position="1"/>
        <end position="18"/>
    </location>
</feature>
<feature type="chain" id="PRO_5041458434" description="Extracellular membrane protein CFEM domain-containing protein" evidence="1">
    <location>
        <begin position="19"/>
        <end position="90"/>
    </location>
</feature>
<evidence type="ECO:0000313" key="2">
    <source>
        <dbReference type="EMBL" id="KAK0749743.1"/>
    </source>
</evidence>
<evidence type="ECO:0000313" key="3">
    <source>
        <dbReference type="Proteomes" id="UP001172155"/>
    </source>
</evidence>
<reference evidence="2" key="1">
    <citation type="submission" date="2023-06" db="EMBL/GenBank/DDBJ databases">
        <title>Genome-scale phylogeny and comparative genomics of the fungal order Sordariales.</title>
        <authorList>
            <consortium name="Lawrence Berkeley National Laboratory"/>
            <person name="Hensen N."/>
            <person name="Bonometti L."/>
            <person name="Westerberg I."/>
            <person name="Brannstrom I.O."/>
            <person name="Guillou S."/>
            <person name="Cros-Aarteil S."/>
            <person name="Calhoun S."/>
            <person name="Haridas S."/>
            <person name="Kuo A."/>
            <person name="Mondo S."/>
            <person name="Pangilinan J."/>
            <person name="Riley R."/>
            <person name="LaButti K."/>
            <person name="Andreopoulos B."/>
            <person name="Lipzen A."/>
            <person name="Chen C."/>
            <person name="Yanf M."/>
            <person name="Daum C."/>
            <person name="Ng V."/>
            <person name="Clum A."/>
            <person name="Steindorff A."/>
            <person name="Ohm R."/>
            <person name="Martin F."/>
            <person name="Silar P."/>
            <person name="Natvig D."/>
            <person name="Lalanne C."/>
            <person name="Gautier V."/>
            <person name="Ament-velasquez S.L."/>
            <person name="Kruys A."/>
            <person name="Hutchinson M.I."/>
            <person name="Powell A.J."/>
            <person name="Barry K."/>
            <person name="Miller A.N."/>
            <person name="Grigoriev I.V."/>
            <person name="Debuchy R."/>
            <person name="Gladieux P."/>
            <person name="Thoren M.H."/>
            <person name="Johannesson H."/>
        </authorList>
    </citation>
    <scope>NUCLEOTIDE SEQUENCE</scope>
    <source>
        <strain evidence="2">SMH3187-1</strain>
    </source>
</reference>
<gene>
    <name evidence="2" type="ORF">B0T18DRAFT_427815</name>
</gene>
<sequence>MRFEILFLGLGLVGQAYAQTCGWFLNPDDCICMMSTTGGLLKDQTSYCCRAMGYKISSNNQICGVDRINRQGFKDCCKGLNEESVIGHCR</sequence>